<reference evidence="2" key="1">
    <citation type="submission" date="2016-10" db="EMBL/GenBank/DDBJ databases">
        <authorList>
            <person name="Varghese N."/>
            <person name="Submissions S."/>
        </authorList>
    </citation>
    <scope>NUCLEOTIDE SEQUENCE [LARGE SCALE GENOMIC DNA]</scope>
    <source>
        <strain evidence="2">DSM 22127</strain>
    </source>
</reference>
<evidence type="ECO:0000313" key="1">
    <source>
        <dbReference type="EMBL" id="SDS83432.1"/>
    </source>
</evidence>
<name>A0A1H1VF80_9ACTN</name>
<gene>
    <name evidence="1" type="ORF">SAMN04488570_2814</name>
</gene>
<dbReference type="Proteomes" id="UP000198859">
    <property type="component" value="Chromosome I"/>
</dbReference>
<proteinExistence type="predicted"/>
<evidence type="ECO:0000313" key="2">
    <source>
        <dbReference type="Proteomes" id="UP000198859"/>
    </source>
</evidence>
<sequence>MSEEWGGYCYMSGPAELVLSAVQQQLKFTVDWVVVADFSAFKFTARMGGLRWSSDGEDAGVSTRLITQREIRTAFEAAYPAAAHGFNASRSLHRVVNSITDEYELYDDKEAAAVNGALLQYSMTVSPEFRHLSPLALAAVEQLAPTWEAGPAALALAVEAAAN</sequence>
<keyword evidence="2" id="KW-1185">Reference proteome</keyword>
<organism evidence="1 2">
    <name type="scientific">Nocardioides scoriae</name>
    <dbReference type="NCBI Taxonomy" id="642780"/>
    <lineage>
        <taxon>Bacteria</taxon>
        <taxon>Bacillati</taxon>
        <taxon>Actinomycetota</taxon>
        <taxon>Actinomycetes</taxon>
        <taxon>Propionibacteriales</taxon>
        <taxon>Nocardioidaceae</taxon>
        <taxon>Nocardioides</taxon>
    </lineage>
</organism>
<protein>
    <submittedName>
        <fullName evidence="1">Uncharacterized protein</fullName>
    </submittedName>
</protein>
<accession>A0A1H1VF80</accession>
<dbReference type="AlphaFoldDB" id="A0A1H1VF80"/>
<dbReference type="EMBL" id="LT629757">
    <property type="protein sequence ID" value="SDS83432.1"/>
    <property type="molecule type" value="Genomic_DNA"/>
</dbReference>